<gene>
    <name evidence="1" type="ORF">A7K91_13370</name>
</gene>
<evidence type="ECO:0008006" key="3">
    <source>
        <dbReference type="Google" id="ProtNLM"/>
    </source>
</evidence>
<protein>
    <recommendedName>
        <fullName evidence="3">Transposase zinc-ribbon domain-containing protein</fullName>
    </recommendedName>
</protein>
<dbReference type="RefSeq" id="WP_068685179.1">
    <property type="nucleotide sequence ID" value="NZ_LYPA01000065.1"/>
</dbReference>
<reference evidence="1 2" key="1">
    <citation type="submission" date="2016-05" db="EMBL/GenBank/DDBJ databases">
        <title>Paenibacillus oryzae. sp. nov., isolated from the rice root.</title>
        <authorList>
            <person name="Zhang J."/>
            <person name="Zhang X."/>
        </authorList>
    </citation>
    <scope>NUCLEOTIDE SEQUENCE [LARGE SCALE GENOMIC DNA]</scope>
    <source>
        <strain evidence="1 2">1DrF-4</strain>
    </source>
</reference>
<keyword evidence="2" id="KW-1185">Reference proteome</keyword>
<accession>A0A1A5YFX0</accession>
<dbReference type="AlphaFoldDB" id="A0A1A5YFX0"/>
<proteinExistence type="predicted"/>
<comment type="caution">
    <text evidence="1">The sequence shown here is derived from an EMBL/GenBank/DDBJ whole genome shotgun (WGS) entry which is preliminary data.</text>
</comment>
<dbReference type="OrthoDB" id="7189707at2"/>
<sequence>MKRFIDEPPYRYNYYSVLRRGEPIDVKCPRCGGHACITAGENDVEWRCFSCYAKEVKEPLYQYRAKQNCNLCQRWFNVEVTDKKKISHSHTHVECPHCGSVNQCRLQRSEAYRGYYGDIRNGRDPLFGMELYFSDYVRGKAIWALNRSHLDYLIAYISADLRVRAGQAPLKTASHYLPSYMKLAKNRAVMIKTLTKLQFKR</sequence>
<dbReference type="STRING" id="1844972.A7K91_13370"/>
<name>A0A1A5YFX0_9BACL</name>
<evidence type="ECO:0000313" key="2">
    <source>
        <dbReference type="Proteomes" id="UP000092024"/>
    </source>
</evidence>
<dbReference type="Proteomes" id="UP000092024">
    <property type="component" value="Unassembled WGS sequence"/>
</dbReference>
<evidence type="ECO:0000313" key="1">
    <source>
        <dbReference type="EMBL" id="OBR64477.1"/>
    </source>
</evidence>
<organism evidence="1 2">
    <name type="scientific">Paenibacillus oryzae</name>
    <dbReference type="NCBI Taxonomy" id="1844972"/>
    <lineage>
        <taxon>Bacteria</taxon>
        <taxon>Bacillati</taxon>
        <taxon>Bacillota</taxon>
        <taxon>Bacilli</taxon>
        <taxon>Bacillales</taxon>
        <taxon>Paenibacillaceae</taxon>
        <taxon>Paenibacillus</taxon>
    </lineage>
</organism>
<dbReference type="EMBL" id="LYPA01000065">
    <property type="protein sequence ID" value="OBR64477.1"/>
    <property type="molecule type" value="Genomic_DNA"/>
</dbReference>